<proteinExistence type="predicted"/>
<accession>A0A0C3FRR7</accession>
<evidence type="ECO:0000313" key="1">
    <source>
        <dbReference type="EMBL" id="KIM81846.1"/>
    </source>
</evidence>
<organism evidence="1 2">
    <name type="scientific">Piloderma croceum (strain F 1598)</name>
    <dbReference type="NCBI Taxonomy" id="765440"/>
    <lineage>
        <taxon>Eukaryota</taxon>
        <taxon>Fungi</taxon>
        <taxon>Dikarya</taxon>
        <taxon>Basidiomycota</taxon>
        <taxon>Agaricomycotina</taxon>
        <taxon>Agaricomycetes</taxon>
        <taxon>Agaricomycetidae</taxon>
        <taxon>Atheliales</taxon>
        <taxon>Atheliaceae</taxon>
        <taxon>Piloderma</taxon>
    </lineage>
</organism>
<reference evidence="1 2" key="1">
    <citation type="submission" date="2014-04" db="EMBL/GenBank/DDBJ databases">
        <authorList>
            <consortium name="DOE Joint Genome Institute"/>
            <person name="Kuo A."/>
            <person name="Tarkka M."/>
            <person name="Buscot F."/>
            <person name="Kohler A."/>
            <person name="Nagy L.G."/>
            <person name="Floudas D."/>
            <person name="Copeland A."/>
            <person name="Barry K.W."/>
            <person name="Cichocki N."/>
            <person name="Veneault-Fourrey C."/>
            <person name="LaButti K."/>
            <person name="Lindquist E.A."/>
            <person name="Lipzen A."/>
            <person name="Lundell T."/>
            <person name="Morin E."/>
            <person name="Murat C."/>
            <person name="Sun H."/>
            <person name="Tunlid A."/>
            <person name="Henrissat B."/>
            <person name="Grigoriev I.V."/>
            <person name="Hibbett D.S."/>
            <person name="Martin F."/>
            <person name="Nordberg H.P."/>
            <person name="Cantor M.N."/>
            <person name="Hua S.X."/>
        </authorList>
    </citation>
    <scope>NUCLEOTIDE SEQUENCE [LARGE SCALE GENOMIC DNA]</scope>
    <source>
        <strain evidence="1 2">F 1598</strain>
    </source>
</reference>
<protein>
    <submittedName>
        <fullName evidence="1">Uncharacterized protein</fullName>
    </submittedName>
</protein>
<dbReference type="AlphaFoldDB" id="A0A0C3FRR7"/>
<dbReference type="InParanoid" id="A0A0C3FRR7"/>
<dbReference type="HOGENOM" id="CLU_1825995_0_0_1"/>
<gene>
    <name evidence="1" type="ORF">PILCRDRAFT_492170</name>
</gene>
<evidence type="ECO:0000313" key="2">
    <source>
        <dbReference type="Proteomes" id="UP000054166"/>
    </source>
</evidence>
<dbReference type="Proteomes" id="UP000054166">
    <property type="component" value="Unassembled WGS sequence"/>
</dbReference>
<keyword evidence="2" id="KW-1185">Reference proteome</keyword>
<dbReference type="EMBL" id="KN832997">
    <property type="protein sequence ID" value="KIM81846.1"/>
    <property type="molecule type" value="Genomic_DNA"/>
</dbReference>
<sequence>MFKPAVPRICDVSVTATRSFRMGPLKCWNYVCNDHQDSSGFACGPNIGPDLSAELVFVIWYNLGYPGRALERNISCLSLLRQFQVWLLKEFGLCGSGPRHKSMAGRRRLAIGGRRDYVRYSCGSQSGNQCPAVTSFFFLAF</sequence>
<name>A0A0C3FRR7_PILCF</name>
<reference evidence="2" key="2">
    <citation type="submission" date="2015-01" db="EMBL/GenBank/DDBJ databases">
        <title>Evolutionary Origins and Diversification of the Mycorrhizal Mutualists.</title>
        <authorList>
            <consortium name="DOE Joint Genome Institute"/>
            <consortium name="Mycorrhizal Genomics Consortium"/>
            <person name="Kohler A."/>
            <person name="Kuo A."/>
            <person name="Nagy L.G."/>
            <person name="Floudas D."/>
            <person name="Copeland A."/>
            <person name="Barry K.W."/>
            <person name="Cichocki N."/>
            <person name="Veneault-Fourrey C."/>
            <person name="LaButti K."/>
            <person name="Lindquist E.A."/>
            <person name="Lipzen A."/>
            <person name="Lundell T."/>
            <person name="Morin E."/>
            <person name="Murat C."/>
            <person name="Riley R."/>
            <person name="Ohm R."/>
            <person name="Sun H."/>
            <person name="Tunlid A."/>
            <person name="Henrissat B."/>
            <person name="Grigoriev I.V."/>
            <person name="Hibbett D.S."/>
            <person name="Martin F."/>
        </authorList>
    </citation>
    <scope>NUCLEOTIDE SEQUENCE [LARGE SCALE GENOMIC DNA]</scope>
    <source>
        <strain evidence="2">F 1598</strain>
    </source>
</reference>